<dbReference type="SMART" id="SM00937">
    <property type="entry name" value="PCRF"/>
    <property type="match status" value="1"/>
</dbReference>
<evidence type="ECO:0000313" key="9">
    <source>
        <dbReference type="Proteomes" id="UP001243623"/>
    </source>
</evidence>
<dbReference type="InterPro" id="IPR004374">
    <property type="entry name" value="PrfB"/>
</dbReference>
<dbReference type="GO" id="GO:0005737">
    <property type="term" value="C:cytoplasm"/>
    <property type="evidence" value="ECO:0007669"/>
    <property type="project" value="UniProtKB-SubCell"/>
</dbReference>
<dbReference type="NCBIfam" id="TIGR00020">
    <property type="entry name" value="prfB"/>
    <property type="match status" value="1"/>
</dbReference>
<dbReference type="PANTHER" id="PTHR43116">
    <property type="entry name" value="PEPTIDE CHAIN RELEASE FACTOR 2"/>
    <property type="match status" value="1"/>
</dbReference>
<feature type="domain" description="Prokaryotic-type class I peptide chain release factors" evidence="7">
    <location>
        <begin position="244"/>
        <end position="260"/>
    </location>
</feature>
<dbReference type="HAMAP" id="MF_00094">
    <property type="entry name" value="Rel_fac_2"/>
    <property type="match status" value="1"/>
</dbReference>
<protein>
    <recommendedName>
        <fullName evidence="3 6">Peptide chain release factor 2</fullName>
        <shortName evidence="6">RF-2</shortName>
    </recommendedName>
</protein>
<dbReference type="RefSeq" id="WP_309320386.1">
    <property type="nucleotide sequence ID" value="NZ_CP120678.1"/>
</dbReference>
<dbReference type="Pfam" id="PF03462">
    <property type="entry name" value="PCRF"/>
    <property type="match status" value="1"/>
</dbReference>
<dbReference type="FunFam" id="3.30.160.20:FF:000010">
    <property type="entry name" value="Peptide chain release factor 2"/>
    <property type="match status" value="1"/>
</dbReference>
<evidence type="ECO:0000259" key="7">
    <source>
        <dbReference type="PROSITE" id="PS00745"/>
    </source>
</evidence>
<dbReference type="SUPFAM" id="SSF75620">
    <property type="entry name" value="Release factor"/>
    <property type="match status" value="1"/>
</dbReference>
<evidence type="ECO:0000256" key="2">
    <source>
        <dbReference type="ARBA" id="ARBA00010835"/>
    </source>
</evidence>
<dbReference type="Proteomes" id="UP001243623">
    <property type="component" value="Chromosome"/>
</dbReference>
<feature type="modified residue" description="N5-methylglutamine" evidence="6">
    <location>
        <position position="251"/>
    </location>
</feature>
<dbReference type="InterPro" id="IPR000352">
    <property type="entry name" value="Pep_chain_release_fac_I"/>
</dbReference>
<dbReference type="Gene3D" id="3.30.70.1660">
    <property type="match status" value="1"/>
</dbReference>
<dbReference type="KEGG" id="sgbi:P3F81_10750"/>
<reference evidence="8" key="1">
    <citation type="submission" date="2023-03" db="EMBL/GenBank/DDBJ databases">
        <title>Selenobaculum gbiensis gen. nov. sp. nov., a new bacterium isolated from the gut microbiota of IBD patient.</title>
        <authorList>
            <person name="Yeo S."/>
            <person name="Park H."/>
            <person name="Huh C.S."/>
        </authorList>
    </citation>
    <scope>NUCLEOTIDE SEQUENCE</scope>
    <source>
        <strain evidence="8">ICN-92133</strain>
    </source>
</reference>
<name>A0A9Y2AF00_9FIRM</name>
<evidence type="ECO:0000256" key="1">
    <source>
        <dbReference type="ARBA" id="ARBA00002613"/>
    </source>
</evidence>
<dbReference type="InterPro" id="IPR045853">
    <property type="entry name" value="Pep_chain_release_fac_I_sf"/>
</dbReference>
<gene>
    <name evidence="6 8" type="primary">prfB</name>
    <name evidence="8" type="ORF">P3F81_10750</name>
</gene>
<dbReference type="InterPro" id="IPR005139">
    <property type="entry name" value="PCRF"/>
</dbReference>
<sequence length="370" mass="41845">MLLEDLRVTIVEIKKKLDEMGTSLDIAGKEQQIAELEYKMGEPTFWDDPEKAQITTQELNAVKESVVKYQGMRAKYEDMNILWQMGMEDSDESVYDEVVEEIDNLKLAMESLELELMLSGEYDANNAILTLHAGAGGTEAQDWTQMLLRMYGRYAERKNFKVETMDLLPGDEAGVKSVTLMISGHNAYGYLKAEKGVHRLVRISPFDSNARRHTSFAACDVMPEIDDNVEVEINPADLRVDTYRASGAGGQHINKTDSAVRMTHIPTGVVVQCQNQRSQIQNREQCMKLLRAKLFELEQKRQADAKAEIAGEYQAIEWGSQIRSYVFHPYNMVKDHRTNAETGNTQAVMDGELDMFIEAYLNAAANENHA</sequence>
<comment type="PTM">
    <text evidence="6">Methylated by PrmC. Methylation increases the termination efficiency of RF2.</text>
</comment>
<dbReference type="AlphaFoldDB" id="A0A9Y2AF00"/>
<evidence type="ECO:0000256" key="6">
    <source>
        <dbReference type="HAMAP-Rule" id="MF_00094"/>
    </source>
</evidence>
<dbReference type="PANTHER" id="PTHR43116:SF3">
    <property type="entry name" value="CLASS I PEPTIDE CHAIN RELEASE FACTOR"/>
    <property type="match status" value="1"/>
</dbReference>
<evidence type="ECO:0000256" key="5">
    <source>
        <dbReference type="ARBA" id="ARBA00022917"/>
    </source>
</evidence>
<keyword evidence="4 6" id="KW-0488">Methylation</keyword>
<evidence type="ECO:0000313" key="8">
    <source>
        <dbReference type="EMBL" id="WIW70360.1"/>
    </source>
</evidence>
<evidence type="ECO:0000256" key="4">
    <source>
        <dbReference type="ARBA" id="ARBA00022481"/>
    </source>
</evidence>
<comment type="similarity">
    <text evidence="2 6">Belongs to the prokaryotic/mitochondrial release factor family.</text>
</comment>
<comment type="subcellular location">
    <subcellularLocation>
        <location evidence="6">Cytoplasm</location>
    </subcellularLocation>
</comment>
<dbReference type="Gene3D" id="3.30.160.20">
    <property type="match status" value="1"/>
</dbReference>
<dbReference type="GO" id="GO:0016149">
    <property type="term" value="F:translation release factor activity, codon specific"/>
    <property type="evidence" value="ECO:0007669"/>
    <property type="project" value="UniProtKB-UniRule"/>
</dbReference>
<organism evidence="8 9">
    <name type="scientific">Selenobaculum gibii</name>
    <dbReference type="NCBI Taxonomy" id="3054208"/>
    <lineage>
        <taxon>Bacteria</taxon>
        <taxon>Bacillati</taxon>
        <taxon>Bacillota</taxon>
        <taxon>Negativicutes</taxon>
        <taxon>Selenomonadales</taxon>
        <taxon>Selenomonadaceae</taxon>
        <taxon>Selenobaculum</taxon>
    </lineage>
</organism>
<evidence type="ECO:0000256" key="3">
    <source>
        <dbReference type="ARBA" id="ARBA00019192"/>
    </source>
</evidence>
<proteinExistence type="inferred from homology"/>
<keyword evidence="9" id="KW-1185">Reference proteome</keyword>
<dbReference type="EMBL" id="CP120678">
    <property type="protein sequence ID" value="WIW70360.1"/>
    <property type="molecule type" value="Genomic_DNA"/>
</dbReference>
<dbReference type="Gene3D" id="1.20.58.410">
    <property type="entry name" value="Release factor"/>
    <property type="match status" value="1"/>
</dbReference>
<comment type="function">
    <text evidence="1 6">Peptide chain release factor 2 directs the termination of translation in response to the peptide chain termination codons UGA and UAA.</text>
</comment>
<keyword evidence="6" id="KW-0963">Cytoplasm</keyword>
<dbReference type="Pfam" id="PF00472">
    <property type="entry name" value="RF-1"/>
    <property type="match status" value="1"/>
</dbReference>
<keyword evidence="5 6" id="KW-0648">Protein biosynthesis</keyword>
<dbReference type="PROSITE" id="PS00745">
    <property type="entry name" value="RF_PROK_I"/>
    <property type="match status" value="1"/>
</dbReference>
<accession>A0A9Y2AF00</accession>